<dbReference type="SUPFAM" id="SSF48452">
    <property type="entry name" value="TPR-like"/>
    <property type="match status" value="1"/>
</dbReference>
<reference evidence="1 2" key="1">
    <citation type="submission" date="2019-08" db="EMBL/GenBank/DDBJ databases">
        <title>Deep-cultivation of Planctomycetes and their phenomic and genomic characterization uncovers novel biology.</title>
        <authorList>
            <person name="Wiegand S."/>
            <person name="Jogler M."/>
            <person name="Boedeker C."/>
            <person name="Pinto D."/>
            <person name="Vollmers J."/>
            <person name="Rivas-Marin E."/>
            <person name="Kohn T."/>
            <person name="Peeters S.H."/>
            <person name="Heuer A."/>
            <person name="Rast P."/>
            <person name="Oberbeckmann S."/>
            <person name="Bunk B."/>
            <person name="Jeske O."/>
            <person name="Meyerdierks A."/>
            <person name="Storesund J.E."/>
            <person name="Kallscheuer N."/>
            <person name="Luecker S."/>
            <person name="Lage O.M."/>
            <person name="Pohl T."/>
            <person name="Merkel B.J."/>
            <person name="Hornburger P."/>
            <person name="Mueller R.-W."/>
            <person name="Bruemmer F."/>
            <person name="Labrenz M."/>
            <person name="Spormann A.M."/>
            <person name="Op den Camp H."/>
            <person name="Overmann J."/>
            <person name="Amann R."/>
            <person name="Jetten M.S.M."/>
            <person name="Mascher T."/>
            <person name="Medema M.H."/>
            <person name="Devos D.P."/>
            <person name="Kaster A.-K."/>
            <person name="Ovreas L."/>
            <person name="Rohde M."/>
            <person name="Galperin M.Y."/>
            <person name="Jogler C."/>
        </authorList>
    </citation>
    <scope>NUCLEOTIDE SEQUENCE [LARGE SCALE GENOMIC DNA]</scope>
    <source>
        <strain evidence="1 2">UC8</strain>
    </source>
</reference>
<dbReference type="Gene3D" id="1.25.40.10">
    <property type="entry name" value="Tetratricopeptide repeat domain"/>
    <property type="match status" value="1"/>
</dbReference>
<sequence>MQVGLGLAVLAVTLGCRTDASLYVWKPPQVRSAVGQDILVAPLLGEPQMAADVLAAVRATQPDDHGRQLRVHSPLQLQAAAHGHVMLASAMEQSSPEPMSDLTLLALARQAGVDWLLMGEIMTDGRPARQASVLPEDLQKAASPPLADRLADRLAVVWRLYDVSVARPVADRAVVVDGALLAERYPDLESSPAGLSTAAGREAWRLVTPGIEATDVQLARPWTRPGSRLVREANTLAVAGDWPAAAQRWQQVLAAHQGQHAAVHNLAIAAAAAQDFSKARRQIREALQMRDCKHYRQTAAWIETQQRAYHRAFALPDPPEGWTLTRD</sequence>
<gene>
    <name evidence="1" type="ORF">UC8_07920</name>
</gene>
<dbReference type="Proteomes" id="UP000325286">
    <property type="component" value="Chromosome"/>
</dbReference>
<evidence type="ECO:0000313" key="1">
    <source>
        <dbReference type="EMBL" id="QEG38834.1"/>
    </source>
</evidence>
<dbReference type="InterPro" id="IPR011990">
    <property type="entry name" value="TPR-like_helical_dom_sf"/>
</dbReference>
<proteinExistence type="predicted"/>
<accession>A0A5B9QIV2</accession>
<dbReference type="AlphaFoldDB" id="A0A5B9QIV2"/>
<dbReference type="EMBL" id="CP042914">
    <property type="protein sequence ID" value="QEG38834.1"/>
    <property type="molecule type" value="Genomic_DNA"/>
</dbReference>
<name>A0A5B9QIV2_9BACT</name>
<evidence type="ECO:0008006" key="3">
    <source>
        <dbReference type="Google" id="ProtNLM"/>
    </source>
</evidence>
<protein>
    <recommendedName>
        <fullName evidence="3">Tetratricopeptide repeat protein</fullName>
    </recommendedName>
</protein>
<keyword evidence="2" id="KW-1185">Reference proteome</keyword>
<dbReference type="KEGG" id="rul:UC8_07920"/>
<organism evidence="1 2">
    <name type="scientific">Roseimaritima ulvae</name>
    <dbReference type="NCBI Taxonomy" id="980254"/>
    <lineage>
        <taxon>Bacteria</taxon>
        <taxon>Pseudomonadati</taxon>
        <taxon>Planctomycetota</taxon>
        <taxon>Planctomycetia</taxon>
        <taxon>Pirellulales</taxon>
        <taxon>Pirellulaceae</taxon>
        <taxon>Roseimaritima</taxon>
    </lineage>
</organism>
<evidence type="ECO:0000313" key="2">
    <source>
        <dbReference type="Proteomes" id="UP000325286"/>
    </source>
</evidence>